<dbReference type="PRINTS" id="PR01576">
    <property type="entry name" value="PDEFORMYLASE"/>
</dbReference>
<dbReference type="EC" id="3.5.1.88" evidence="2"/>
<keyword evidence="2" id="KW-0408">Iron</keyword>
<feature type="binding site" evidence="2">
    <location>
        <position position="91"/>
    </location>
    <ligand>
        <name>Fe cation</name>
        <dbReference type="ChEBI" id="CHEBI:24875"/>
    </ligand>
</feature>
<evidence type="ECO:0000313" key="3">
    <source>
        <dbReference type="EMBL" id="QCI22924.1"/>
    </source>
</evidence>
<feature type="binding site" evidence="2">
    <location>
        <position position="137"/>
    </location>
    <ligand>
        <name>Fe cation</name>
        <dbReference type="ChEBI" id="CHEBI:24875"/>
    </ligand>
</feature>
<protein>
    <recommendedName>
        <fullName evidence="2">Peptide deformylase</fullName>
        <shortName evidence="2">PDF</shortName>
        <ecNumber evidence="2">3.5.1.88</ecNumber>
    </recommendedName>
    <alternativeName>
        <fullName evidence="2">Polypeptide deformylase</fullName>
    </alternativeName>
</protein>
<keyword evidence="2" id="KW-0479">Metal-binding</keyword>
<keyword evidence="2 3" id="KW-0378">Hydrolase</keyword>
<dbReference type="NCBIfam" id="NF001159">
    <property type="entry name" value="PRK00150.1-3"/>
    <property type="match status" value="1"/>
</dbReference>
<dbReference type="OrthoDB" id="9804313at2"/>
<dbReference type="GO" id="GO:0046872">
    <property type="term" value="F:metal ion binding"/>
    <property type="evidence" value="ECO:0007669"/>
    <property type="project" value="UniProtKB-KW"/>
</dbReference>
<dbReference type="PANTHER" id="PTHR10458">
    <property type="entry name" value="PEPTIDE DEFORMYLASE"/>
    <property type="match status" value="1"/>
</dbReference>
<dbReference type="PANTHER" id="PTHR10458:SF22">
    <property type="entry name" value="PEPTIDE DEFORMYLASE"/>
    <property type="match status" value="1"/>
</dbReference>
<evidence type="ECO:0000313" key="4">
    <source>
        <dbReference type="Proteomes" id="UP000298716"/>
    </source>
</evidence>
<keyword evidence="2" id="KW-0648">Protein biosynthesis</keyword>
<comment type="similarity">
    <text evidence="1 2">Belongs to the polypeptide deformylase family.</text>
</comment>
<reference evidence="3 4" key="1">
    <citation type="submission" date="2018-12" db="EMBL/GenBank/DDBJ databases">
        <authorList>
            <person name="Chong R.A."/>
        </authorList>
    </citation>
    <scope>NUCLEOTIDE SEQUENCE [LARGE SCALE GENOMIC DNA]</scope>
    <source>
        <strain evidence="3 4">Mga</strain>
    </source>
</reference>
<dbReference type="AlphaFoldDB" id="A0A4D6Y9Y0"/>
<dbReference type="InterPro" id="IPR036821">
    <property type="entry name" value="Peptide_deformylase_sf"/>
</dbReference>
<dbReference type="GO" id="GO:0006412">
    <property type="term" value="P:translation"/>
    <property type="evidence" value="ECO:0007669"/>
    <property type="project" value="UniProtKB-UniRule"/>
</dbReference>
<dbReference type="RefSeq" id="WP_158355215.1">
    <property type="nucleotide sequence ID" value="NZ_CP034867.1"/>
</dbReference>
<dbReference type="PIRSF" id="PIRSF004749">
    <property type="entry name" value="Pep_def"/>
    <property type="match status" value="1"/>
</dbReference>
<dbReference type="Proteomes" id="UP000298716">
    <property type="component" value="Chromosome"/>
</dbReference>
<feature type="active site" evidence="2">
    <location>
        <position position="134"/>
    </location>
</feature>
<dbReference type="HAMAP" id="MF_00163">
    <property type="entry name" value="Pep_deformylase"/>
    <property type="match status" value="1"/>
</dbReference>
<comment type="catalytic activity">
    <reaction evidence="2">
        <text>N-terminal N-formyl-L-methionyl-[peptide] + H2O = N-terminal L-methionyl-[peptide] + formate</text>
        <dbReference type="Rhea" id="RHEA:24420"/>
        <dbReference type="Rhea" id="RHEA-COMP:10639"/>
        <dbReference type="Rhea" id="RHEA-COMP:10640"/>
        <dbReference type="ChEBI" id="CHEBI:15377"/>
        <dbReference type="ChEBI" id="CHEBI:15740"/>
        <dbReference type="ChEBI" id="CHEBI:49298"/>
        <dbReference type="ChEBI" id="CHEBI:64731"/>
        <dbReference type="EC" id="3.5.1.88"/>
    </reaction>
</comment>
<accession>A0A4D6Y9Y0</accession>
<dbReference type="GO" id="GO:0042586">
    <property type="term" value="F:peptide deformylase activity"/>
    <property type="evidence" value="ECO:0007669"/>
    <property type="project" value="UniProtKB-UniRule"/>
</dbReference>
<feature type="binding site" evidence="2">
    <location>
        <position position="133"/>
    </location>
    <ligand>
        <name>Fe cation</name>
        <dbReference type="ChEBI" id="CHEBI:24875"/>
    </ligand>
</feature>
<name>A0A4D6Y9Y0_9GAMM</name>
<dbReference type="CDD" id="cd00487">
    <property type="entry name" value="Pep_deformylase"/>
    <property type="match status" value="1"/>
</dbReference>
<proteinExistence type="inferred from homology"/>
<comment type="function">
    <text evidence="2">Removes the formyl group from the N-terminal Met of newly synthesized proteins. Requires at least a dipeptide for an efficient rate of reaction. N-terminal L-methionine is a prerequisite for activity but the enzyme has broad specificity at other positions.</text>
</comment>
<dbReference type="NCBIfam" id="TIGR00079">
    <property type="entry name" value="pept_deformyl"/>
    <property type="match status" value="1"/>
</dbReference>
<comment type="cofactor">
    <cofactor evidence="2">
        <name>Fe(2+)</name>
        <dbReference type="ChEBI" id="CHEBI:29033"/>
    </cofactor>
    <text evidence="2">Binds 1 Fe(2+) ion.</text>
</comment>
<reference evidence="3 4" key="2">
    <citation type="submission" date="2019-05" db="EMBL/GenBank/DDBJ databases">
        <title>Genome evolution of the obligate endosymbiont Buchnera aphidicola.</title>
        <authorList>
            <person name="Moran N.A."/>
        </authorList>
    </citation>
    <scope>NUCLEOTIDE SEQUENCE [LARGE SCALE GENOMIC DNA]</scope>
    <source>
        <strain evidence="3 4">Mga</strain>
    </source>
</reference>
<evidence type="ECO:0000256" key="2">
    <source>
        <dbReference type="HAMAP-Rule" id="MF_00163"/>
    </source>
</evidence>
<organism evidence="3 4">
    <name type="scientific">Buchnera aphidicola</name>
    <name type="common">Macrosiphum gaurae</name>
    <dbReference type="NCBI Taxonomy" id="2315801"/>
    <lineage>
        <taxon>Bacteria</taxon>
        <taxon>Pseudomonadati</taxon>
        <taxon>Pseudomonadota</taxon>
        <taxon>Gammaproteobacteria</taxon>
        <taxon>Enterobacterales</taxon>
        <taxon>Erwiniaceae</taxon>
        <taxon>Buchnera</taxon>
    </lineage>
</organism>
<evidence type="ECO:0000256" key="1">
    <source>
        <dbReference type="ARBA" id="ARBA00010759"/>
    </source>
</evidence>
<dbReference type="Gene3D" id="3.90.45.10">
    <property type="entry name" value="Peptide deformylase"/>
    <property type="match status" value="1"/>
</dbReference>
<sequence>MSLLKILYYPDMRLRLIAKPVNKIDQKIQEIAENMINTMHQEEGIGLAATQVNIQLQIIVINTMEKEKNNLVLINPKIIEKEGNISIEEGCLSIPEYRASIPRYNYIKVQAINLHGKKIEMEAKSIVSICIQHEIDHLKGKLFIDYLSQFKRERIQKKFTKLNKQDNKKIFN</sequence>
<dbReference type="SUPFAM" id="SSF56420">
    <property type="entry name" value="Peptide deformylase"/>
    <property type="match status" value="1"/>
</dbReference>
<dbReference type="Pfam" id="PF01327">
    <property type="entry name" value="Pep_deformylase"/>
    <property type="match status" value="1"/>
</dbReference>
<dbReference type="InterPro" id="IPR023635">
    <property type="entry name" value="Peptide_deformylase"/>
</dbReference>
<gene>
    <name evidence="2 3" type="primary">def</name>
    <name evidence="3" type="ORF">D9V72_02520</name>
</gene>
<dbReference type="EMBL" id="CP034867">
    <property type="protein sequence ID" value="QCI22924.1"/>
    <property type="molecule type" value="Genomic_DNA"/>
</dbReference>